<proteinExistence type="inferred from homology"/>
<keyword evidence="3" id="KW-0813">Transport</keyword>
<keyword evidence="5" id="KW-0997">Cell inner membrane</keyword>
<feature type="signal peptide" evidence="10">
    <location>
        <begin position="1"/>
        <end position="25"/>
    </location>
</feature>
<dbReference type="PROSITE" id="PS52015">
    <property type="entry name" value="TONB_CTD"/>
    <property type="match status" value="2"/>
</dbReference>
<dbReference type="PANTHER" id="PTHR33446:SF2">
    <property type="entry name" value="PROTEIN TONB"/>
    <property type="match status" value="1"/>
</dbReference>
<evidence type="ECO:0000256" key="5">
    <source>
        <dbReference type="ARBA" id="ARBA00022519"/>
    </source>
</evidence>
<protein>
    <submittedName>
        <fullName evidence="12">Energy transducer TonB</fullName>
    </submittedName>
</protein>
<evidence type="ECO:0000256" key="8">
    <source>
        <dbReference type="ARBA" id="ARBA00022989"/>
    </source>
</evidence>
<feature type="chain" id="PRO_5045213536" evidence="10">
    <location>
        <begin position="26"/>
        <end position="509"/>
    </location>
</feature>
<evidence type="ECO:0000256" key="6">
    <source>
        <dbReference type="ARBA" id="ARBA00022692"/>
    </source>
</evidence>
<dbReference type="Pfam" id="PF03544">
    <property type="entry name" value="TonB_C"/>
    <property type="match status" value="2"/>
</dbReference>
<dbReference type="EMBL" id="JAQOUE010000002">
    <property type="protein sequence ID" value="MDT7044297.1"/>
    <property type="molecule type" value="Genomic_DNA"/>
</dbReference>
<keyword evidence="13" id="KW-1185">Reference proteome</keyword>
<evidence type="ECO:0000313" key="12">
    <source>
        <dbReference type="EMBL" id="MDT7044297.1"/>
    </source>
</evidence>
<evidence type="ECO:0000256" key="1">
    <source>
        <dbReference type="ARBA" id="ARBA00004383"/>
    </source>
</evidence>
<sequence>MRKIRVIIFFCFCLIFFSFPPVGEAQTTRVGLSHTIPPVYPREAKEKGWEGTVLIRAYVDEKGKVERVQIKKSSGQDILDWAAYDAVWKWNFIPAKENGTPTSSIVDIPINFDLRSERIKENSNTKGQVVFKNLDQETQNISEQDPKNRNVIVLDAPVQYPGIAKANGLEGTVLLRIVVNQGGNAESVRVVQSSGHAVLDRAASGSIWKWVFRPSEKNGITQKSTIEIPLIFKLDSSLPILAKKTYHPVSEQKSALGEKTYAKVKRDSNLVTKKTPPKRKLNEKLASLVVPEAKPKCKKGGSKLSSDGKPIQYLQYSNAEKVRLQLDLNLVDFGVLIQPRDSQGLVLSVTNIVQKNGIWNRAPRLRQVRDLISQNGMPAVMVLILDNIPNSSANGLFVPRNVLSEDNGEVRVLYYENNKVECVDPKIGFIPKKYVPVESKGFVGRPDALKGTFESSKNLSGSFSDETPFGVAYKGEDDISMVSFINQKTLNSILEIFPQHNTKGLLQNK</sequence>
<evidence type="ECO:0000256" key="7">
    <source>
        <dbReference type="ARBA" id="ARBA00022927"/>
    </source>
</evidence>
<evidence type="ECO:0000259" key="11">
    <source>
        <dbReference type="PROSITE" id="PS52015"/>
    </source>
</evidence>
<evidence type="ECO:0000256" key="3">
    <source>
        <dbReference type="ARBA" id="ARBA00022448"/>
    </source>
</evidence>
<dbReference type="NCBIfam" id="TIGR01352">
    <property type="entry name" value="tonB_Cterm"/>
    <property type="match status" value="2"/>
</dbReference>
<feature type="domain" description="TonB C-terminal" evidence="11">
    <location>
        <begin position="25"/>
        <end position="121"/>
    </location>
</feature>
<dbReference type="InterPro" id="IPR051045">
    <property type="entry name" value="TonB-dependent_transducer"/>
</dbReference>
<evidence type="ECO:0000313" key="13">
    <source>
        <dbReference type="Proteomes" id="UP001250932"/>
    </source>
</evidence>
<gene>
    <name evidence="12" type="ORF">PPG34_18245</name>
</gene>
<comment type="similarity">
    <text evidence="2">Belongs to the TonB family.</text>
</comment>
<dbReference type="SUPFAM" id="SSF74653">
    <property type="entry name" value="TolA/TonB C-terminal domain"/>
    <property type="match status" value="2"/>
</dbReference>
<organism evidence="12 13">
    <name type="scientific">Candidatus Nitronereus thalassa</name>
    <dbReference type="NCBI Taxonomy" id="3020898"/>
    <lineage>
        <taxon>Bacteria</taxon>
        <taxon>Pseudomonadati</taxon>
        <taxon>Nitrospirota</taxon>
        <taxon>Nitrospiria</taxon>
        <taxon>Nitrospirales</taxon>
        <taxon>Nitrospiraceae</taxon>
        <taxon>Candidatus Nitronereus</taxon>
    </lineage>
</organism>
<feature type="domain" description="TonB C-terminal" evidence="11">
    <location>
        <begin position="145"/>
        <end position="241"/>
    </location>
</feature>
<dbReference type="Proteomes" id="UP001250932">
    <property type="component" value="Unassembled WGS sequence"/>
</dbReference>
<keyword evidence="4" id="KW-1003">Cell membrane</keyword>
<dbReference type="InterPro" id="IPR037682">
    <property type="entry name" value="TonB_C"/>
</dbReference>
<dbReference type="InterPro" id="IPR006260">
    <property type="entry name" value="TonB/TolA_C"/>
</dbReference>
<comment type="subcellular location">
    <subcellularLocation>
        <location evidence="1">Cell inner membrane</location>
        <topology evidence="1">Single-pass membrane protein</topology>
        <orientation evidence="1">Periplasmic side</orientation>
    </subcellularLocation>
</comment>
<reference evidence="12 13" key="1">
    <citation type="journal article" date="2023" name="ISME J.">
        <title>Cultivation and genomic characterization of novel and ubiquitous marine nitrite-oxidizing bacteria from the Nitrospirales.</title>
        <authorList>
            <person name="Mueller A.J."/>
            <person name="Daebeler A."/>
            <person name="Herbold C.W."/>
            <person name="Kirkegaard R.H."/>
            <person name="Daims H."/>
        </authorList>
    </citation>
    <scope>NUCLEOTIDE SEQUENCE [LARGE SCALE GENOMIC DNA]</scope>
    <source>
        <strain evidence="12 13">EB</strain>
    </source>
</reference>
<evidence type="ECO:0000256" key="4">
    <source>
        <dbReference type="ARBA" id="ARBA00022475"/>
    </source>
</evidence>
<keyword evidence="10" id="KW-0732">Signal</keyword>
<keyword evidence="7" id="KW-0653">Protein transport</keyword>
<dbReference type="RefSeq" id="WP_313834881.1">
    <property type="nucleotide sequence ID" value="NZ_JAQOUE010000002.1"/>
</dbReference>
<keyword evidence="6" id="KW-0812">Transmembrane</keyword>
<dbReference type="Gene3D" id="3.30.1150.10">
    <property type="match status" value="2"/>
</dbReference>
<comment type="caution">
    <text evidence="12">The sequence shown here is derived from an EMBL/GenBank/DDBJ whole genome shotgun (WGS) entry which is preliminary data.</text>
</comment>
<dbReference type="PANTHER" id="PTHR33446">
    <property type="entry name" value="PROTEIN TONB-RELATED"/>
    <property type="match status" value="1"/>
</dbReference>
<evidence type="ECO:0000256" key="2">
    <source>
        <dbReference type="ARBA" id="ARBA00006555"/>
    </source>
</evidence>
<evidence type="ECO:0000256" key="10">
    <source>
        <dbReference type="SAM" id="SignalP"/>
    </source>
</evidence>
<keyword evidence="8" id="KW-1133">Transmembrane helix</keyword>
<name>A0ABU3KDM2_9BACT</name>
<evidence type="ECO:0000256" key="9">
    <source>
        <dbReference type="ARBA" id="ARBA00023136"/>
    </source>
</evidence>
<keyword evidence="9" id="KW-0472">Membrane</keyword>
<accession>A0ABU3KDM2</accession>